<organism evidence="3 4">
    <name type="scientific">Clytia hemisphaerica</name>
    <dbReference type="NCBI Taxonomy" id="252671"/>
    <lineage>
        <taxon>Eukaryota</taxon>
        <taxon>Metazoa</taxon>
        <taxon>Cnidaria</taxon>
        <taxon>Hydrozoa</taxon>
        <taxon>Hydroidolina</taxon>
        <taxon>Leptothecata</taxon>
        <taxon>Obeliida</taxon>
        <taxon>Clytiidae</taxon>
        <taxon>Clytia</taxon>
    </lineage>
</organism>
<proteinExistence type="predicted"/>
<feature type="transmembrane region" description="Helical" evidence="2">
    <location>
        <begin position="200"/>
        <end position="221"/>
    </location>
</feature>
<feature type="region of interest" description="Disordered" evidence="1">
    <location>
        <begin position="1"/>
        <end position="89"/>
    </location>
</feature>
<evidence type="ECO:0000256" key="1">
    <source>
        <dbReference type="SAM" id="MobiDB-lite"/>
    </source>
</evidence>
<feature type="compositionally biased region" description="Polar residues" evidence="1">
    <location>
        <begin position="60"/>
        <end position="89"/>
    </location>
</feature>
<reference evidence="3" key="1">
    <citation type="submission" date="2021-01" db="UniProtKB">
        <authorList>
            <consortium name="EnsemblMetazoa"/>
        </authorList>
    </citation>
    <scope>IDENTIFICATION</scope>
</reference>
<protein>
    <submittedName>
        <fullName evidence="3">Uncharacterized protein</fullName>
    </submittedName>
</protein>
<evidence type="ECO:0000256" key="2">
    <source>
        <dbReference type="SAM" id="Phobius"/>
    </source>
</evidence>
<accession>A0A7M5XGU7</accession>
<sequence>DIECTNNLTTQAQPRNTTSSLTKDNITTTRLDDTNDQTTSSPKPLQRNLTRQTPLHPHENITTVSLNDTQPTSTIKTTSPINNPRATNLSQTNLTTPVIITQNDTRTTYPPANLITVPINYTRLTNSSQEKITTPTVTTEVKTTTQSGYNTTVTQTEKTRETTKKAIELTSQSTITKATKLIRTTVLKTSTTTYVESHHGMIAGVIIGIIVSFTVVVAIFIQKNFPVPGYTGGAMEGLEVLVGGCLTCECCRTNHKNKAEHVLSQIL</sequence>
<evidence type="ECO:0000313" key="4">
    <source>
        <dbReference type="Proteomes" id="UP000594262"/>
    </source>
</evidence>
<dbReference type="EnsemblMetazoa" id="CLYHEMT023325.1">
    <property type="protein sequence ID" value="CLYHEMP023325.1"/>
    <property type="gene ID" value="CLYHEMG023325"/>
</dbReference>
<keyword evidence="2" id="KW-1133">Transmembrane helix</keyword>
<keyword evidence="4" id="KW-1185">Reference proteome</keyword>
<dbReference type="Proteomes" id="UP000594262">
    <property type="component" value="Unplaced"/>
</dbReference>
<name>A0A7M5XGU7_9CNID</name>
<feature type="compositionally biased region" description="Polar residues" evidence="1">
    <location>
        <begin position="1"/>
        <end position="29"/>
    </location>
</feature>
<keyword evidence="2" id="KW-0472">Membrane</keyword>
<keyword evidence="2" id="KW-0812">Transmembrane</keyword>
<dbReference type="AlphaFoldDB" id="A0A7M5XGU7"/>
<evidence type="ECO:0000313" key="3">
    <source>
        <dbReference type="EnsemblMetazoa" id="CLYHEMP023325.1"/>
    </source>
</evidence>
<feature type="compositionally biased region" description="Polar residues" evidence="1">
    <location>
        <begin position="36"/>
        <end position="53"/>
    </location>
</feature>